<keyword evidence="3" id="KW-1185">Reference proteome</keyword>
<proteinExistence type="predicted"/>
<dbReference type="EMBL" id="JAHRIO010094421">
    <property type="protein sequence ID" value="MEQ2189848.1"/>
    <property type="molecule type" value="Genomic_DNA"/>
</dbReference>
<accession>A0ABV0Q2K1</accession>
<evidence type="ECO:0000313" key="2">
    <source>
        <dbReference type="EMBL" id="MEQ2189848.1"/>
    </source>
</evidence>
<evidence type="ECO:0000256" key="1">
    <source>
        <dbReference type="SAM" id="MobiDB-lite"/>
    </source>
</evidence>
<comment type="caution">
    <text evidence="2">The sequence shown here is derived from an EMBL/GenBank/DDBJ whole genome shotgun (WGS) entry which is preliminary data.</text>
</comment>
<gene>
    <name evidence="2" type="ORF">GOODEAATRI_029686</name>
</gene>
<sequence length="68" mass="7552">EKESRQDDPLNKKRSKRSSTHLNTGLVPLDLRGGPGVFQWKCSLCGISHGQSVPHRSHLVLSGLVYRS</sequence>
<dbReference type="Proteomes" id="UP001476798">
    <property type="component" value="Unassembled WGS sequence"/>
</dbReference>
<feature type="region of interest" description="Disordered" evidence="1">
    <location>
        <begin position="1"/>
        <end position="26"/>
    </location>
</feature>
<evidence type="ECO:0000313" key="3">
    <source>
        <dbReference type="Proteomes" id="UP001476798"/>
    </source>
</evidence>
<feature type="compositionally biased region" description="Basic and acidic residues" evidence="1">
    <location>
        <begin position="1"/>
        <end position="11"/>
    </location>
</feature>
<organism evidence="2 3">
    <name type="scientific">Goodea atripinnis</name>
    <dbReference type="NCBI Taxonomy" id="208336"/>
    <lineage>
        <taxon>Eukaryota</taxon>
        <taxon>Metazoa</taxon>
        <taxon>Chordata</taxon>
        <taxon>Craniata</taxon>
        <taxon>Vertebrata</taxon>
        <taxon>Euteleostomi</taxon>
        <taxon>Actinopterygii</taxon>
        <taxon>Neopterygii</taxon>
        <taxon>Teleostei</taxon>
        <taxon>Neoteleostei</taxon>
        <taxon>Acanthomorphata</taxon>
        <taxon>Ovalentaria</taxon>
        <taxon>Atherinomorphae</taxon>
        <taxon>Cyprinodontiformes</taxon>
        <taxon>Goodeidae</taxon>
        <taxon>Goodea</taxon>
    </lineage>
</organism>
<feature type="non-terminal residue" evidence="2">
    <location>
        <position position="1"/>
    </location>
</feature>
<protein>
    <submittedName>
        <fullName evidence="2">Uncharacterized protein</fullName>
    </submittedName>
</protein>
<name>A0ABV0Q2K1_9TELE</name>
<reference evidence="2 3" key="1">
    <citation type="submission" date="2021-06" db="EMBL/GenBank/DDBJ databases">
        <authorList>
            <person name="Palmer J.M."/>
        </authorList>
    </citation>
    <scope>NUCLEOTIDE SEQUENCE [LARGE SCALE GENOMIC DNA]</scope>
    <source>
        <strain evidence="2 3">GA_2019</strain>
        <tissue evidence="2">Muscle</tissue>
    </source>
</reference>